<evidence type="ECO:0000313" key="1">
    <source>
        <dbReference type="EMBL" id="GBN62280.1"/>
    </source>
</evidence>
<organism evidence="1 2">
    <name type="scientific">Araneus ventricosus</name>
    <name type="common">Orbweaver spider</name>
    <name type="synonym">Epeira ventricosa</name>
    <dbReference type="NCBI Taxonomy" id="182803"/>
    <lineage>
        <taxon>Eukaryota</taxon>
        <taxon>Metazoa</taxon>
        <taxon>Ecdysozoa</taxon>
        <taxon>Arthropoda</taxon>
        <taxon>Chelicerata</taxon>
        <taxon>Arachnida</taxon>
        <taxon>Araneae</taxon>
        <taxon>Araneomorphae</taxon>
        <taxon>Entelegynae</taxon>
        <taxon>Araneoidea</taxon>
        <taxon>Araneidae</taxon>
        <taxon>Araneus</taxon>
    </lineage>
</organism>
<name>A0A4Y2QG85_ARAVE</name>
<dbReference type="AlphaFoldDB" id="A0A4Y2QG85"/>
<proteinExistence type="predicted"/>
<gene>
    <name evidence="1" type="ORF">AVEN_185963_1</name>
</gene>
<dbReference type="OrthoDB" id="4842715at2759"/>
<comment type="caution">
    <text evidence="1">The sequence shown here is derived from an EMBL/GenBank/DDBJ whole genome shotgun (WGS) entry which is preliminary data.</text>
</comment>
<protein>
    <submittedName>
        <fullName evidence="1">Uncharacterized protein</fullName>
    </submittedName>
</protein>
<evidence type="ECO:0000313" key="2">
    <source>
        <dbReference type="Proteomes" id="UP000499080"/>
    </source>
</evidence>
<dbReference type="EMBL" id="BGPR01013796">
    <property type="protein sequence ID" value="GBN62280.1"/>
    <property type="molecule type" value="Genomic_DNA"/>
</dbReference>
<keyword evidence="2" id="KW-1185">Reference proteome</keyword>
<dbReference type="Proteomes" id="UP000499080">
    <property type="component" value="Unassembled WGS sequence"/>
</dbReference>
<accession>A0A4Y2QG85</accession>
<sequence>MPYPSRWMYVLSLEEELATSRRENPLTYTAASHPRTQCVSRWELFMDASACPSNINRLFHSLLQSRKVTPLTPKGRALKVRAVARPCGTS</sequence>
<reference evidence="1 2" key="1">
    <citation type="journal article" date="2019" name="Sci. Rep.">
        <title>Orb-weaving spider Araneus ventricosus genome elucidates the spidroin gene catalogue.</title>
        <authorList>
            <person name="Kono N."/>
            <person name="Nakamura H."/>
            <person name="Ohtoshi R."/>
            <person name="Moran D.A.P."/>
            <person name="Shinohara A."/>
            <person name="Yoshida Y."/>
            <person name="Fujiwara M."/>
            <person name="Mori M."/>
            <person name="Tomita M."/>
            <person name="Arakawa K."/>
        </authorList>
    </citation>
    <scope>NUCLEOTIDE SEQUENCE [LARGE SCALE GENOMIC DNA]</scope>
</reference>